<sequence>MSTTSRPMTPAPGSPSSLHNATTTIDDLTIAFGLKVDAEPASDGQLGQTPYTSPLLSVQSPENKRTEEQVDARVAELVRENAVLEKVCCKSILKDDLD</sequence>
<organism evidence="2 3">
    <name type="scientific">Hermanssonia centrifuga</name>
    <dbReference type="NCBI Taxonomy" id="98765"/>
    <lineage>
        <taxon>Eukaryota</taxon>
        <taxon>Fungi</taxon>
        <taxon>Dikarya</taxon>
        <taxon>Basidiomycota</taxon>
        <taxon>Agaricomycotina</taxon>
        <taxon>Agaricomycetes</taxon>
        <taxon>Polyporales</taxon>
        <taxon>Meruliaceae</taxon>
        <taxon>Hermanssonia</taxon>
    </lineage>
</organism>
<feature type="region of interest" description="Disordered" evidence="1">
    <location>
        <begin position="40"/>
        <end position="67"/>
    </location>
</feature>
<proteinExistence type="predicted"/>
<evidence type="ECO:0000313" key="2">
    <source>
        <dbReference type="EMBL" id="PSR92204.1"/>
    </source>
</evidence>
<dbReference type="EMBL" id="MLYV02000479">
    <property type="protein sequence ID" value="PSR92204.1"/>
    <property type="molecule type" value="Genomic_DNA"/>
</dbReference>
<name>A0A2R6PJG4_9APHY</name>
<dbReference type="AlphaFoldDB" id="A0A2R6PJG4"/>
<protein>
    <submittedName>
        <fullName evidence="2">Uncharacterized protein</fullName>
    </submittedName>
</protein>
<evidence type="ECO:0000313" key="3">
    <source>
        <dbReference type="Proteomes" id="UP000186601"/>
    </source>
</evidence>
<dbReference type="Proteomes" id="UP000186601">
    <property type="component" value="Unassembled WGS sequence"/>
</dbReference>
<keyword evidence="3" id="KW-1185">Reference proteome</keyword>
<gene>
    <name evidence="2" type="ORF">PHLCEN_2v4734</name>
</gene>
<accession>A0A2R6PJG4</accession>
<feature type="region of interest" description="Disordered" evidence="1">
    <location>
        <begin position="1"/>
        <end position="21"/>
    </location>
</feature>
<feature type="compositionally biased region" description="Polar residues" evidence="1">
    <location>
        <begin position="45"/>
        <end position="61"/>
    </location>
</feature>
<evidence type="ECO:0000256" key="1">
    <source>
        <dbReference type="SAM" id="MobiDB-lite"/>
    </source>
</evidence>
<reference evidence="2 3" key="1">
    <citation type="submission" date="2018-02" db="EMBL/GenBank/DDBJ databases">
        <title>Genome sequence of the basidiomycete white-rot fungus Phlebia centrifuga.</title>
        <authorList>
            <person name="Granchi Z."/>
            <person name="Peng M."/>
            <person name="de Vries R.P."/>
            <person name="Hilden K."/>
            <person name="Makela M.R."/>
            <person name="Grigoriev I."/>
            <person name="Riley R."/>
        </authorList>
    </citation>
    <scope>NUCLEOTIDE SEQUENCE [LARGE SCALE GENOMIC DNA]</scope>
    <source>
        <strain evidence="2 3">FBCC195</strain>
    </source>
</reference>
<comment type="caution">
    <text evidence="2">The sequence shown here is derived from an EMBL/GenBank/DDBJ whole genome shotgun (WGS) entry which is preliminary data.</text>
</comment>